<dbReference type="InterPro" id="IPR007096">
    <property type="entry name" value="RNA-dir_Rpol_cat_phage"/>
</dbReference>
<dbReference type="InterPro" id="IPR005093">
    <property type="entry name" value="RNArep_beta"/>
</dbReference>
<evidence type="ECO:0000259" key="10">
    <source>
        <dbReference type="PROSITE" id="PS50522"/>
    </source>
</evidence>
<dbReference type="EMBL" id="MN032809">
    <property type="protein sequence ID" value="QDH86628.1"/>
    <property type="molecule type" value="Genomic_RNA"/>
</dbReference>
<gene>
    <name evidence="11" type="ORF">H1Bulk29156_000004</name>
</gene>
<evidence type="ECO:0000256" key="9">
    <source>
        <dbReference type="PIRSR" id="PIRSR605093-1"/>
    </source>
</evidence>
<evidence type="ECO:0000256" key="2">
    <source>
        <dbReference type="ARBA" id="ARBA00022484"/>
    </source>
</evidence>
<comment type="catalytic activity">
    <reaction evidence="8">
        <text>RNA(n) + a ribonucleoside 5'-triphosphate = RNA(n+1) + diphosphate</text>
        <dbReference type="Rhea" id="RHEA:21248"/>
        <dbReference type="Rhea" id="RHEA-COMP:14527"/>
        <dbReference type="Rhea" id="RHEA-COMP:17342"/>
        <dbReference type="ChEBI" id="CHEBI:33019"/>
        <dbReference type="ChEBI" id="CHEBI:61557"/>
        <dbReference type="ChEBI" id="CHEBI:140395"/>
        <dbReference type="EC" id="2.7.7.48"/>
    </reaction>
</comment>
<dbReference type="GO" id="GO:0003968">
    <property type="term" value="F:RNA-directed RNA polymerase activity"/>
    <property type="evidence" value="ECO:0007669"/>
    <property type="project" value="UniProtKB-KW"/>
</dbReference>
<keyword evidence="9" id="KW-0460">Magnesium</keyword>
<name>A0A514CZ39_9VIRU</name>
<keyword evidence="6" id="KW-0693">Viral RNA replication</keyword>
<keyword evidence="4" id="KW-0548">Nucleotidyltransferase</keyword>
<dbReference type="InterPro" id="IPR043502">
    <property type="entry name" value="DNA/RNA_pol_sf"/>
</dbReference>
<organism evidence="11">
    <name type="scientific">Leviviridae sp</name>
    <dbReference type="NCBI Taxonomy" id="2027243"/>
    <lineage>
        <taxon>Viruses</taxon>
        <taxon>Riboviria</taxon>
        <taxon>Orthornavirae</taxon>
        <taxon>Lenarviricota</taxon>
        <taxon>Leviviricetes</taxon>
        <taxon>Norzivirales</taxon>
        <taxon>Fiersviridae</taxon>
    </lineage>
</organism>
<dbReference type="GO" id="GO:0046872">
    <property type="term" value="F:metal ion binding"/>
    <property type="evidence" value="ECO:0007669"/>
    <property type="project" value="UniProtKB-KW"/>
</dbReference>
<dbReference type="GO" id="GO:0039694">
    <property type="term" value="P:viral RNA genome replication"/>
    <property type="evidence" value="ECO:0007669"/>
    <property type="project" value="InterPro"/>
</dbReference>
<accession>A0A514CZ39</accession>
<dbReference type="GO" id="GO:0000166">
    <property type="term" value="F:nucleotide binding"/>
    <property type="evidence" value="ECO:0007669"/>
    <property type="project" value="UniProtKB-KW"/>
</dbReference>
<keyword evidence="9" id="KW-0479">Metal-binding</keyword>
<keyword evidence="3" id="KW-0808">Transferase</keyword>
<feature type="domain" description="RdRp catalytic" evidence="10">
    <location>
        <begin position="281"/>
        <end position="413"/>
    </location>
</feature>
<evidence type="ECO:0000256" key="8">
    <source>
        <dbReference type="ARBA" id="ARBA00048744"/>
    </source>
</evidence>
<evidence type="ECO:0000256" key="6">
    <source>
        <dbReference type="ARBA" id="ARBA00022953"/>
    </source>
</evidence>
<evidence type="ECO:0000256" key="3">
    <source>
        <dbReference type="ARBA" id="ARBA00022679"/>
    </source>
</evidence>
<dbReference type="EC" id="2.7.7.48" evidence="1"/>
<dbReference type="Pfam" id="PF03431">
    <property type="entry name" value="RNA_replicase_B"/>
    <property type="match status" value="1"/>
</dbReference>
<feature type="binding site" evidence="9">
    <location>
        <position position="381"/>
    </location>
    <ligand>
        <name>Mg(2+)</name>
        <dbReference type="ChEBI" id="CHEBI:18420"/>
        <label>2</label>
    </ligand>
</feature>
<proteinExistence type="predicted"/>
<reference evidence="11" key="1">
    <citation type="submission" date="2019-05" db="EMBL/GenBank/DDBJ databases">
        <title>Metatranscriptomic reconstruction reveals RNA viruses with the potential to shape carbon cycling in soil.</title>
        <authorList>
            <person name="Starr E.P."/>
            <person name="Nuccio E."/>
            <person name="Pett-Ridge J."/>
            <person name="Banfield J.F."/>
            <person name="Firestone M.K."/>
        </authorList>
    </citation>
    <scope>NUCLEOTIDE SEQUENCE</scope>
    <source>
        <strain evidence="11">H1_Bulk_29_scaffold_156</strain>
    </source>
</reference>
<evidence type="ECO:0000256" key="5">
    <source>
        <dbReference type="ARBA" id="ARBA00022741"/>
    </source>
</evidence>
<dbReference type="SUPFAM" id="SSF56672">
    <property type="entry name" value="DNA/RNA polymerases"/>
    <property type="match status" value="1"/>
</dbReference>
<dbReference type="PROSITE" id="PS50522">
    <property type="entry name" value="RDRP_PHAGE"/>
    <property type="match status" value="1"/>
</dbReference>
<sequence length="626" mass="70896">MHKHAIAQCLKPVSREVSEKTLTSVSSLLYEAVDTPRALAAHLLLKYGEYAQLVNLDVDPSRYLKATSFADDYLVSKFLSKYPDFAHADLDPKERALESFFKYEDACKETNQKIIALREDPSTRDPFMWGVLTLTKRKIAQVLGPVDLDLVAERFGWGPGATTSSSGSHTSAYVKFAKRLDVTSNALMMGWACVNSTPSWVNCQLQTDEFPSVKAMVLPTAFNTVRGNEIVFVPKNAKTHRIIAKEPHVNSYLQKGFGSYIRERLRTVAKVNLKDQTLNQRLAREGSVKGNLATIDLSGASDTISTELVRLLLPEAWFSLLNLIRSRQGYLREKETWVHYHKFSSMGNACTFELESLIFWALCKAVLEIQGGEQTLNVYGDDIIVPTEHYTTVANVIHYVGFFVNEAKSFSDGPFRESCGKDYFLGIDVRPIFLKESISNAEVLLKVANGLRRYANRRLEGLGCDRRFLPVWSHVVSRLPKAVRALRIPEGFGDVGVVSNFDEATPSLVRPKKDESGWQGYFFRGLLRHPVKREMRDRHAGYTATLFGQGTSQSLDDRWVSSDGEFFYERRVMRALQKTIAIDNINRSILGRERLPLLGSHDLRKRTYPTVARIHTHRWCELGPWL</sequence>
<evidence type="ECO:0000256" key="1">
    <source>
        <dbReference type="ARBA" id="ARBA00012494"/>
    </source>
</evidence>
<protein>
    <recommendedName>
        <fullName evidence="1">RNA-directed RNA polymerase</fullName>
        <ecNumber evidence="1">2.7.7.48</ecNumber>
    </recommendedName>
    <alternativeName>
        <fullName evidence="7">RNA replicase beta chain</fullName>
    </alternativeName>
</protein>
<keyword evidence="2 11" id="KW-0696">RNA-directed RNA polymerase</keyword>
<comment type="cofactor">
    <cofactor evidence="9">
        <name>Mg(2+)</name>
        <dbReference type="ChEBI" id="CHEBI:18420"/>
    </cofactor>
    <text evidence="9">Binds 2 Mg(2+) per subunit.</text>
</comment>
<feature type="binding site" evidence="9">
    <location>
        <position position="296"/>
    </location>
    <ligand>
        <name>Mg(2+)</name>
        <dbReference type="ChEBI" id="CHEBI:18420"/>
        <label>2</label>
    </ligand>
</feature>
<evidence type="ECO:0000313" key="11">
    <source>
        <dbReference type="EMBL" id="QDH86628.1"/>
    </source>
</evidence>
<evidence type="ECO:0000256" key="7">
    <source>
        <dbReference type="ARBA" id="ARBA00030248"/>
    </source>
</evidence>
<feature type="binding site" evidence="9">
    <location>
        <position position="382"/>
    </location>
    <ligand>
        <name>Mg(2+)</name>
        <dbReference type="ChEBI" id="CHEBI:18420"/>
        <label>2</label>
    </ligand>
</feature>
<keyword evidence="5" id="KW-0547">Nucleotide-binding</keyword>
<evidence type="ECO:0000256" key="4">
    <source>
        <dbReference type="ARBA" id="ARBA00022695"/>
    </source>
</evidence>